<evidence type="ECO:0000313" key="3">
    <source>
        <dbReference type="Proteomes" id="UP000316855"/>
    </source>
</evidence>
<keyword evidence="1" id="KW-1133">Transmembrane helix</keyword>
<proteinExistence type="predicted"/>
<keyword evidence="1" id="KW-0812">Transmembrane</keyword>
<gene>
    <name evidence="2" type="ORF">Pan161_46240</name>
</gene>
<evidence type="ECO:0000256" key="1">
    <source>
        <dbReference type="SAM" id="Phobius"/>
    </source>
</evidence>
<dbReference type="OrthoDB" id="9936280at2"/>
<feature type="transmembrane region" description="Helical" evidence="1">
    <location>
        <begin position="12"/>
        <end position="33"/>
    </location>
</feature>
<dbReference type="RefSeq" id="WP_145230978.1">
    <property type="nucleotide sequence ID" value="NZ_CP036343.1"/>
</dbReference>
<dbReference type="KEGG" id="gax:Pan161_46240"/>
<organism evidence="2 3">
    <name type="scientific">Gimesia algae</name>
    <dbReference type="NCBI Taxonomy" id="2527971"/>
    <lineage>
        <taxon>Bacteria</taxon>
        <taxon>Pseudomonadati</taxon>
        <taxon>Planctomycetota</taxon>
        <taxon>Planctomycetia</taxon>
        <taxon>Planctomycetales</taxon>
        <taxon>Planctomycetaceae</taxon>
        <taxon>Gimesia</taxon>
    </lineage>
</organism>
<feature type="transmembrane region" description="Helical" evidence="1">
    <location>
        <begin position="45"/>
        <end position="69"/>
    </location>
</feature>
<dbReference type="Proteomes" id="UP000316855">
    <property type="component" value="Chromosome"/>
</dbReference>
<keyword evidence="3" id="KW-1185">Reference proteome</keyword>
<sequence length="182" mass="20817">MQEPQPVYRSTWVHLAAAAICSIFIVTFFNLALRPQGFEGWSLGAVLGFSSFVFLFVLPVGIWAICLALTKEPLLVVGSDFLELYSYFFPKKKLLRIEAAEILNVDTNASKNNERTDLIFFLTDEAYERFSPLKIWRRRDPKIKAVFWSFTNTQLSQVQAVELIRNQLSLSSQSPEDPYEPA</sequence>
<name>A0A517VIX2_9PLAN</name>
<protein>
    <submittedName>
        <fullName evidence="2">Uncharacterized protein</fullName>
    </submittedName>
</protein>
<evidence type="ECO:0000313" key="2">
    <source>
        <dbReference type="EMBL" id="QDT92952.1"/>
    </source>
</evidence>
<dbReference type="AlphaFoldDB" id="A0A517VIX2"/>
<keyword evidence="1" id="KW-0472">Membrane</keyword>
<dbReference type="EMBL" id="CP036343">
    <property type="protein sequence ID" value="QDT92952.1"/>
    <property type="molecule type" value="Genomic_DNA"/>
</dbReference>
<reference evidence="2 3" key="1">
    <citation type="submission" date="2019-02" db="EMBL/GenBank/DDBJ databases">
        <title>Deep-cultivation of Planctomycetes and their phenomic and genomic characterization uncovers novel biology.</title>
        <authorList>
            <person name="Wiegand S."/>
            <person name="Jogler M."/>
            <person name="Boedeker C."/>
            <person name="Pinto D."/>
            <person name="Vollmers J."/>
            <person name="Rivas-Marin E."/>
            <person name="Kohn T."/>
            <person name="Peeters S.H."/>
            <person name="Heuer A."/>
            <person name="Rast P."/>
            <person name="Oberbeckmann S."/>
            <person name="Bunk B."/>
            <person name="Jeske O."/>
            <person name="Meyerdierks A."/>
            <person name="Storesund J.E."/>
            <person name="Kallscheuer N."/>
            <person name="Luecker S."/>
            <person name="Lage O.M."/>
            <person name="Pohl T."/>
            <person name="Merkel B.J."/>
            <person name="Hornburger P."/>
            <person name="Mueller R.-W."/>
            <person name="Bruemmer F."/>
            <person name="Labrenz M."/>
            <person name="Spormann A.M."/>
            <person name="Op den Camp H."/>
            <person name="Overmann J."/>
            <person name="Amann R."/>
            <person name="Jetten M.S.M."/>
            <person name="Mascher T."/>
            <person name="Medema M.H."/>
            <person name="Devos D.P."/>
            <person name="Kaster A.-K."/>
            <person name="Ovreas L."/>
            <person name="Rohde M."/>
            <person name="Galperin M.Y."/>
            <person name="Jogler C."/>
        </authorList>
    </citation>
    <scope>NUCLEOTIDE SEQUENCE [LARGE SCALE GENOMIC DNA]</scope>
    <source>
        <strain evidence="2 3">Pan161</strain>
    </source>
</reference>
<accession>A0A517VIX2</accession>